<dbReference type="InterPro" id="IPR050306">
    <property type="entry name" value="PfkB_Carbo_kinase"/>
</dbReference>
<evidence type="ECO:0000256" key="3">
    <source>
        <dbReference type="ARBA" id="ARBA00022741"/>
    </source>
</evidence>
<name>A0A3N6RPE9_9CYAN</name>
<dbReference type="Pfam" id="PF00294">
    <property type="entry name" value="PfkB"/>
    <property type="match status" value="1"/>
</dbReference>
<gene>
    <name evidence="7" type="ORF">D5R40_14675</name>
</gene>
<keyword evidence="4 7" id="KW-0418">Kinase</keyword>
<dbReference type="PANTHER" id="PTHR43085:SF1">
    <property type="entry name" value="PSEUDOURIDINE KINASE-RELATED"/>
    <property type="match status" value="1"/>
</dbReference>
<dbReference type="SUPFAM" id="SSF53613">
    <property type="entry name" value="Ribokinase-like"/>
    <property type="match status" value="1"/>
</dbReference>
<keyword evidence="2" id="KW-0808">Transferase</keyword>
<evidence type="ECO:0000256" key="1">
    <source>
        <dbReference type="ARBA" id="ARBA00010688"/>
    </source>
</evidence>
<dbReference type="RefSeq" id="WP_124154797.1">
    <property type="nucleotide sequence ID" value="NZ_CAWOLW010000689.1"/>
</dbReference>
<dbReference type="GO" id="GO:0005524">
    <property type="term" value="F:ATP binding"/>
    <property type="evidence" value="ECO:0007669"/>
    <property type="project" value="UniProtKB-KW"/>
</dbReference>
<dbReference type="OrthoDB" id="9813569at2"/>
<protein>
    <submittedName>
        <fullName evidence="7">Carbohydrate kinase</fullName>
    </submittedName>
</protein>
<dbReference type="InterPro" id="IPR002173">
    <property type="entry name" value="Carboh/pur_kinase_PfkB_CS"/>
</dbReference>
<keyword evidence="5" id="KW-0067">ATP-binding</keyword>
<dbReference type="PANTHER" id="PTHR43085">
    <property type="entry name" value="HEXOKINASE FAMILY MEMBER"/>
    <property type="match status" value="1"/>
</dbReference>
<proteinExistence type="inferred from homology"/>
<comment type="caution">
    <text evidence="7">The sequence shown here is derived from an EMBL/GenBank/DDBJ whole genome shotgun (WGS) entry which is preliminary data.</text>
</comment>
<reference evidence="7 8" key="1">
    <citation type="journal article" date="2018" name="ACS Chem. Biol.">
        <title>Ketoreductase domain dysfunction expands chemodiversity: malyngamide biosynthesis in the cyanobacterium Okeania hirsuta.</title>
        <authorList>
            <person name="Moss N.A."/>
            <person name="Leao T."/>
            <person name="Rankin M."/>
            <person name="McCullough T.M."/>
            <person name="Qu P."/>
            <person name="Korobeynikov A."/>
            <person name="Smith J.L."/>
            <person name="Gerwick L."/>
            <person name="Gerwick W.H."/>
        </authorList>
    </citation>
    <scope>NUCLEOTIDE SEQUENCE [LARGE SCALE GENOMIC DNA]</scope>
    <source>
        <strain evidence="7 8">PAB10Feb10-1</strain>
    </source>
</reference>
<dbReference type="PROSITE" id="PS00584">
    <property type="entry name" value="PFKB_KINASES_2"/>
    <property type="match status" value="1"/>
</dbReference>
<dbReference type="GO" id="GO:0016301">
    <property type="term" value="F:kinase activity"/>
    <property type="evidence" value="ECO:0007669"/>
    <property type="project" value="UniProtKB-KW"/>
</dbReference>
<dbReference type="Proteomes" id="UP000269154">
    <property type="component" value="Unassembled WGS sequence"/>
</dbReference>
<dbReference type="AlphaFoldDB" id="A0A3N6RPE9"/>
<comment type="similarity">
    <text evidence="1">Belongs to the carbohydrate kinase PfkB family.</text>
</comment>
<keyword evidence="3" id="KW-0547">Nucleotide-binding</keyword>
<accession>A0A3N6RPE9</accession>
<dbReference type="Gene3D" id="3.40.1190.20">
    <property type="match status" value="1"/>
</dbReference>
<sequence length="326" mass="35527">MTHLHVLCLGEILFDCLADRPGIPLNQVQSWTIYPGGALANVACGLVKLGTPSALISAVGQDTEGKTLVKFLQEVGVDTTGIQQNSDAPTRKVYVLHSTTGEREFVGFGDRQTTEFADTHLQAELLPESLFLNGDFLILGTLGLAYPETRQAIYQALELADQYHLKIMVDVNWRPSFWPNPDEAKELIYSLLKRVDFVKLSIEEAKWLFESTEPAAITYQLNSVEGTLITAGDLGCAYYLSENEGKVPAFSIDVVDTTGAGDSFVAGFVHQLRQYGIRQLQQPGVAKKIVTYASAVGALSATKKGAMSAQPTVDEVEAFFSSYLGH</sequence>
<dbReference type="InterPro" id="IPR029056">
    <property type="entry name" value="Ribokinase-like"/>
</dbReference>
<evidence type="ECO:0000256" key="4">
    <source>
        <dbReference type="ARBA" id="ARBA00022777"/>
    </source>
</evidence>
<feature type="domain" description="Carbohydrate kinase PfkB" evidence="6">
    <location>
        <begin position="5"/>
        <end position="312"/>
    </location>
</feature>
<evidence type="ECO:0000256" key="2">
    <source>
        <dbReference type="ARBA" id="ARBA00022679"/>
    </source>
</evidence>
<evidence type="ECO:0000313" key="7">
    <source>
        <dbReference type="EMBL" id="RQH42279.1"/>
    </source>
</evidence>
<dbReference type="CDD" id="cd01167">
    <property type="entry name" value="bac_FRK"/>
    <property type="match status" value="1"/>
</dbReference>
<dbReference type="EMBL" id="RCBY01000074">
    <property type="protein sequence ID" value="RQH42279.1"/>
    <property type="molecule type" value="Genomic_DNA"/>
</dbReference>
<evidence type="ECO:0000256" key="5">
    <source>
        <dbReference type="ARBA" id="ARBA00022840"/>
    </source>
</evidence>
<keyword evidence="8" id="KW-1185">Reference proteome</keyword>
<evidence type="ECO:0000259" key="6">
    <source>
        <dbReference type="Pfam" id="PF00294"/>
    </source>
</evidence>
<dbReference type="InterPro" id="IPR011611">
    <property type="entry name" value="PfkB_dom"/>
</dbReference>
<organism evidence="7 8">
    <name type="scientific">Okeania hirsuta</name>
    <dbReference type="NCBI Taxonomy" id="1458930"/>
    <lineage>
        <taxon>Bacteria</taxon>
        <taxon>Bacillati</taxon>
        <taxon>Cyanobacteriota</taxon>
        <taxon>Cyanophyceae</taxon>
        <taxon>Oscillatoriophycideae</taxon>
        <taxon>Oscillatoriales</taxon>
        <taxon>Microcoleaceae</taxon>
        <taxon>Okeania</taxon>
    </lineage>
</organism>
<evidence type="ECO:0000313" key="8">
    <source>
        <dbReference type="Proteomes" id="UP000269154"/>
    </source>
</evidence>